<accession>A0AAW0MIX0</accession>
<dbReference type="AlphaFoldDB" id="A0AAW0MIX0"/>
<protein>
    <submittedName>
        <fullName evidence="1">Uncharacterized protein</fullName>
    </submittedName>
</protein>
<dbReference type="EMBL" id="JBBPFD010000067">
    <property type="protein sequence ID" value="KAK7880618.1"/>
    <property type="molecule type" value="Genomic_DNA"/>
</dbReference>
<comment type="caution">
    <text evidence="1">The sequence shown here is derived from an EMBL/GenBank/DDBJ whole genome shotgun (WGS) entry which is preliminary data.</text>
</comment>
<feature type="non-terminal residue" evidence="1">
    <location>
        <position position="75"/>
    </location>
</feature>
<dbReference type="Proteomes" id="UP001460270">
    <property type="component" value="Unassembled WGS sequence"/>
</dbReference>
<evidence type="ECO:0000313" key="2">
    <source>
        <dbReference type="Proteomes" id="UP001460270"/>
    </source>
</evidence>
<reference evidence="2" key="1">
    <citation type="submission" date="2024-04" db="EMBL/GenBank/DDBJ databases">
        <title>Salinicola lusitanus LLJ914,a marine bacterium isolated from the Okinawa Trough.</title>
        <authorList>
            <person name="Li J."/>
        </authorList>
    </citation>
    <scope>NUCLEOTIDE SEQUENCE [LARGE SCALE GENOMIC DNA]</scope>
</reference>
<proteinExistence type="predicted"/>
<evidence type="ECO:0000313" key="1">
    <source>
        <dbReference type="EMBL" id="KAK7880618.1"/>
    </source>
</evidence>
<feature type="non-terminal residue" evidence="1">
    <location>
        <position position="1"/>
    </location>
</feature>
<keyword evidence="2" id="KW-1185">Reference proteome</keyword>
<organism evidence="1 2">
    <name type="scientific">Mugilogobius chulae</name>
    <name type="common">yellowstripe goby</name>
    <dbReference type="NCBI Taxonomy" id="88201"/>
    <lineage>
        <taxon>Eukaryota</taxon>
        <taxon>Metazoa</taxon>
        <taxon>Chordata</taxon>
        <taxon>Craniata</taxon>
        <taxon>Vertebrata</taxon>
        <taxon>Euteleostomi</taxon>
        <taxon>Actinopterygii</taxon>
        <taxon>Neopterygii</taxon>
        <taxon>Teleostei</taxon>
        <taxon>Neoteleostei</taxon>
        <taxon>Acanthomorphata</taxon>
        <taxon>Gobiaria</taxon>
        <taxon>Gobiiformes</taxon>
        <taxon>Gobioidei</taxon>
        <taxon>Gobiidae</taxon>
        <taxon>Gobionellinae</taxon>
        <taxon>Mugilogobius</taxon>
    </lineage>
</organism>
<sequence>FLSKPVVGTYSTPDCKQCVCLALRGLGVSTQQDHELDVCPVSLGLPEDVCSFDLTVSARAATTVRVAQIKRCDLK</sequence>
<name>A0AAW0MIX0_9GOBI</name>
<gene>
    <name evidence="1" type="ORF">WMY93_032740</name>
</gene>